<dbReference type="Proteomes" id="UP001162734">
    <property type="component" value="Chromosome"/>
</dbReference>
<feature type="transmembrane region" description="Helical" evidence="6">
    <location>
        <begin position="6"/>
        <end position="26"/>
    </location>
</feature>
<proteinExistence type="predicted"/>
<evidence type="ECO:0000256" key="5">
    <source>
        <dbReference type="ARBA" id="ARBA00023136"/>
    </source>
</evidence>
<reference evidence="9" key="1">
    <citation type="journal article" date="2022" name="Int. J. Syst. Evol. Microbiol.">
        <title>Anaeromyxobacter oryzae sp. nov., Anaeromyxobacter diazotrophicus sp. nov. and Anaeromyxobacter paludicola sp. nov., isolated from paddy soils.</title>
        <authorList>
            <person name="Itoh H."/>
            <person name="Xu Z."/>
            <person name="Mise K."/>
            <person name="Masuda Y."/>
            <person name="Ushijima N."/>
            <person name="Hayakawa C."/>
            <person name="Shiratori Y."/>
            <person name="Senoo K."/>
        </authorList>
    </citation>
    <scope>NUCLEOTIDE SEQUENCE [LARGE SCALE GENOMIC DNA]</scope>
    <source>
        <strain evidence="9">Red630</strain>
    </source>
</reference>
<feature type="transmembrane region" description="Helical" evidence="6">
    <location>
        <begin position="130"/>
        <end position="154"/>
    </location>
</feature>
<evidence type="ECO:0000256" key="2">
    <source>
        <dbReference type="ARBA" id="ARBA00022692"/>
    </source>
</evidence>
<dbReference type="PANTHER" id="PTHR30071:SF1">
    <property type="entry name" value="CYTOCHROME B_B6 PROTEIN-RELATED"/>
    <property type="match status" value="1"/>
</dbReference>
<feature type="transmembrane region" description="Helical" evidence="6">
    <location>
        <begin position="71"/>
        <end position="88"/>
    </location>
</feature>
<dbReference type="Pfam" id="PF01578">
    <property type="entry name" value="Cytochrom_C_asm"/>
    <property type="match status" value="1"/>
</dbReference>
<evidence type="ECO:0000256" key="1">
    <source>
        <dbReference type="ARBA" id="ARBA00004141"/>
    </source>
</evidence>
<keyword evidence="4 6" id="KW-1133">Transmembrane helix</keyword>
<keyword evidence="5 6" id="KW-0472">Membrane</keyword>
<feature type="transmembrane region" description="Helical" evidence="6">
    <location>
        <begin position="174"/>
        <end position="194"/>
    </location>
</feature>
<keyword evidence="2 6" id="KW-0812">Transmembrane</keyword>
<evidence type="ECO:0000313" key="8">
    <source>
        <dbReference type="EMBL" id="BDG08844.1"/>
    </source>
</evidence>
<organism evidence="8 9">
    <name type="scientific">Anaeromyxobacter paludicola</name>
    <dbReference type="NCBI Taxonomy" id="2918171"/>
    <lineage>
        <taxon>Bacteria</taxon>
        <taxon>Pseudomonadati</taxon>
        <taxon>Myxococcota</taxon>
        <taxon>Myxococcia</taxon>
        <taxon>Myxococcales</taxon>
        <taxon>Cystobacterineae</taxon>
        <taxon>Anaeromyxobacteraceae</taxon>
        <taxon>Anaeromyxobacter</taxon>
    </lineage>
</organism>
<keyword evidence="9" id="KW-1185">Reference proteome</keyword>
<evidence type="ECO:0000313" key="9">
    <source>
        <dbReference type="Proteomes" id="UP001162734"/>
    </source>
</evidence>
<feature type="transmembrane region" description="Helical" evidence="6">
    <location>
        <begin position="235"/>
        <end position="253"/>
    </location>
</feature>
<dbReference type="PANTHER" id="PTHR30071">
    <property type="entry name" value="HEME EXPORTER PROTEIN C"/>
    <property type="match status" value="1"/>
</dbReference>
<dbReference type="RefSeq" id="WP_248346115.1">
    <property type="nucleotide sequence ID" value="NZ_AP025592.1"/>
</dbReference>
<evidence type="ECO:0000259" key="7">
    <source>
        <dbReference type="Pfam" id="PF01578"/>
    </source>
</evidence>
<feature type="transmembrane region" description="Helical" evidence="6">
    <location>
        <begin position="206"/>
        <end position="223"/>
    </location>
</feature>
<dbReference type="InterPro" id="IPR002541">
    <property type="entry name" value="Cyt_c_assembly"/>
</dbReference>
<name>A0ABM7XAG2_9BACT</name>
<dbReference type="EMBL" id="AP025592">
    <property type="protein sequence ID" value="BDG08844.1"/>
    <property type="molecule type" value="Genomic_DNA"/>
</dbReference>
<comment type="subcellular location">
    <subcellularLocation>
        <location evidence="1">Membrane</location>
        <topology evidence="1">Multi-pass membrane protein</topology>
    </subcellularLocation>
</comment>
<evidence type="ECO:0000256" key="4">
    <source>
        <dbReference type="ARBA" id="ARBA00022989"/>
    </source>
</evidence>
<dbReference type="InterPro" id="IPR045062">
    <property type="entry name" value="Cyt_c_biogenesis_CcsA/CcmC"/>
</dbReference>
<accession>A0ABM7XAG2</accession>
<keyword evidence="3" id="KW-0201">Cytochrome c-type biogenesis</keyword>
<evidence type="ECO:0000256" key="6">
    <source>
        <dbReference type="SAM" id="Phobius"/>
    </source>
</evidence>
<feature type="domain" description="Cytochrome c assembly protein" evidence="7">
    <location>
        <begin position="96"/>
        <end position="253"/>
    </location>
</feature>
<feature type="transmembrane region" description="Helical" evidence="6">
    <location>
        <begin position="38"/>
        <end position="59"/>
    </location>
</feature>
<gene>
    <name evidence="8" type="ORF">AMPC_19570</name>
</gene>
<sequence length="263" mass="27979">MSALATQALRAAMAGYALGLAALLLARCRGGERLRRAGLAAALLAWIAHGASTVAHWIASGHAPVTGHFEGGLTAAWFLPLLAGLAIWRHREAARALPLVLGATLAVLAVRGEPPDLGPLAPPFRSSWLVFHVLFARVAFGAYLVATALAACYLWLSRRAAGSALVLEELSGKLVAFGFLSHAGMLLSGALWAHDLWGRYWGWDPLETWSLVSWLVYGVYLHLRYTLGWAGRRSAWAAVLSVLALLATFYGIGAGGGLHVQTL</sequence>
<protein>
    <submittedName>
        <fullName evidence="8">C-type cytochrome biogenesis protein CcsB</fullName>
    </submittedName>
</protein>
<evidence type="ECO:0000256" key="3">
    <source>
        <dbReference type="ARBA" id="ARBA00022748"/>
    </source>
</evidence>
<feature type="transmembrane region" description="Helical" evidence="6">
    <location>
        <begin position="93"/>
        <end position="110"/>
    </location>
</feature>